<dbReference type="RefSeq" id="WP_330108329.1">
    <property type="nucleotide sequence ID" value="NZ_JAZDQT010000002.1"/>
</dbReference>
<name>A0ABU7I9H8_9SPHI</name>
<feature type="transmembrane region" description="Helical" evidence="1">
    <location>
        <begin position="262"/>
        <end position="283"/>
    </location>
</feature>
<keyword evidence="1" id="KW-0472">Membrane</keyword>
<evidence type="ECO:0000313" key="3">
    <source>
        <dbReference type="Proteomes" id="UP001336835"/>
    </source>
</evidence>
<feature type="transmembrane region" description="Helical" evidence="1">
    <location>
        <begin position="325"/>
        <end position="345"/>
    </location>
</feature>
<feature type="transmembrane region" description="Helical" evidence="1">
    <location>
        <begin position="289"/>
        <end position="313"/>
    </location>
</feature>
<feature type="transmembrane region" description="Helical" evidence="1">
    <location>
        <begin position="139"/>
        <end position="159"/>
    </location>
</feature>
<dbReference type="InterPro" id="IPR025367">
    <property type="entry name" value="DUF4271"/>
</dbReference>
<dbReference type="EMBL" id="JAZDQT010000002">
    <property type="protein sequence ID" value="MEE1946012.1"/>
    <property type="molecule type" value="Genomic_DNA"/>
</dbReference>
<evidence type="ECO:0000256" key="1">
    <source>
        <dbReference type="SAM" id="Phobius"/>
    </source>
</evidence>
<feature type="transmembrane region" description="Helical" evidence="1">
    <location>
        <begin position="222"/>
        <end position="250"/>
    </location>
</feature>
<keyword evidence="1" id="KW-0812">Transmembrane</keyword>
<reference evidence="2 3" key="1">
    <citation type="submission" date="2024-01" db="EMBL/GenBank/DDBJ databases">
        <title>Pedobacter sp. nov., isolated from fresh soil.</title>
        <authorList>
            <person name="Le N.T.T."/>
        </authorList>
    </citation>
    <scope>NUCLEOTIDE SEQUENCE [LARGE SCALE GENOMIC DNA]</scope>
    <source>
        <strain evidence="2 3">KR3-3</strain>
    </source>
</reference>
<evidence type="ECO:0000313" key="2">
    <source>
        <dbReference type="EMBL" id="MEE1946012.1"/>
    </source>
</evidence>
<proteinExistence type="predicted"/>
<sequence length="347" mass="39157">MVFQLGKQRNKAVICSQKDLVSLEFSMYRKILGITGLVCLCALLPVKAQQVPVPADSLQQVLQADIPDTAAVQALAPDTITPKRLMPLDSLTKALLADSLRKGFGYPTLDFEMLKKDFLSKSASNNPRQQGELLQKGEVWILGVIALLLALFAGLKYSFSKQLTTIVQSFFSNRVLGNLNKEDNLFTSWPFLLLFVQFGFTIGMFFYLAAQYQQLNYVANGFQFFVTISIVVIVLYVLKILLLRLLGYVFNIQKPVNEYVSILYLSYFNASLLFIPLVIAFALSPLKYGAYYIAIAIILLVVVFVFQFIRAGVNILSHYRFSKMYLFLYFCTLEICPILILIKAIGF</sequence>
<dbReference type="Pfam" id="PF14093">
    <property type="entry name" value="DUF4271"/>
    <property type="match status" value="1"/>
</dbReference>
<accession>A0ABU7I9H8</accession>
<dbReference type="Proteomes" id="UP001336835">
    <property type="component" value="Unassembled WGS sequence"/>
</dbReference>
<keyword evidence="3" id="KW-1185">Reference proteome</keyword>
<keyword evidence="1" id="KW-1133">Transmembrane helix</keyword>
<protein>
    <submittedName>
        <fullName evidence="2">DUF4271 domain-containing protein</fullName>
    </submittedName>
</protein>
<gene>
    <name evidence="2" type="ORF">VRU48_12900</name>
</gene>
<feature type="transmembrane region" description="Helical" evidence="1">
    <location>
        <begin position="191"/>
        <end position="210"/>
    </location>
</feature>
<comment type="caution">
    <text evidence="2">The sequence shown here is derived from an EMBL/GenBank/DDBJ whole genome shotgun (WGS) entry which is preliminary data.</text>
</comment>
<organism evidence="2 3">
    <name type="scientific">Pedobacter albus</name>
    <dbReference type="NCBI Taxonomy" id="3113905"/>
    <lineage>
        <taxon>Bacteria</taxon>
        <taxon>Pseudomonadati</taxon>
        <taxon>Bacteroidota</taxon>
        <taxon>Sphingobacteriia</taxon>
        <taxon>Sphingobacteriales</taxon>
        <taxon>Sphingobacteriaceae</taxon>
        <taxon>Pedobacter</taxon>
    </lineage>
</organism>